<name>A0A9N9CLU4_9GLOM</name>
<comment type="caution">
    <text evidence="1">The sequence shown here is derived from an EMBL/GenBank/DDBJ whole genome shotgun (WGS) entry which is preliminary data.</text>
</comment>
<dbReference type="EMBL" id="CAJVPQ010002671">
    <property type="protein sequence ID" value="CAG8604850.1"/>
    <property type="molecule type" value="Genomic_DNA"/>
</dbReference>
<dbReference type="OrthoDB" id="2440649at2759"/>
<evidence type="ECO:0000313" key="2">
    <source>
        <dbReference type="Proteomes" id="UP000789570"/>
    </source>
</evidence>
<sequence length="79" mass="8893">MKNKLNITMMAHRQITPALIKAGIITIERVQGAVDYLEWTIKLVTKKSTNRIDDIVVLTSNGNELLSQINLGIEKDQQC</sequence>
<organism evidence="1 2">
    <name type="scientific">Funneliformis caledonium</name>
    <dbReference type="NCBI Taxonomy" id="1117310"/>
    <lineage>
        <taxon>Eukaryota</taxon>
        <taxon>Fungi</taxon>
        <taxon>Fungi incertae sedis</taxon>
        <taxon>Mucoromycota</taxon>
        <taxon>Glomeromycotina</taxon>
        <taxon>Glomeromycetes</taxon>
        <taxon>Glomerales</taxon>
        <taxon>Glomeraceae</taxon>
        <taxon>Funneliformis</taxon>
    </lineage>
</organism>
<dbReference type="Proteomes" id="UP000789570">
    <property type="component" value="Unassembled WGS sequence"/>
</dbReference>
<gene>
    <name evidence="1" type="ORF">FCALED_LOCUS8771</name>
</gene>
<protein>
    <submittedName>
        <fullName evidence="1">6760_t:CDS:1</fullName>
    </submittedName>
</protein>
<dbReference type="AlphaFoldDB" id="A0A9N9CLU4"/>
<keyword evidence="2" id="KW-1185">Reference proteome</keyword>
<proteinExistence type="predicted"/>
<reference evidence="1" key="1">
    <citation type="submission" date="2021-06" db="EMBL/GenBank/DDBJ databases">
        <authorList>
            <person name="Kallberg Y."/>
            <person name="Tangrot J."/>
            <person name="Rosling A."/>
        </authorList>
    </citation>
    <scope>NUCLEOTIDE SEQUENCE</scope>
    <source>
        <strain evidence="1">UK204</strain>
    </source>
</reference>
<accession>A0A9N9CLU4</accession>
<evidence type="ECO:0000313" key="1">
    <source>
        <dbReference type="EMBL" id="CAG8604850.1"/>
    </source>
</evidence>